<organism evidence="2 3">
    <name type="scientific">Suillus luteus UH-Slu-Lm8-n1</name>
    <dbReference type="NCBI Taxonomy" id="930992"/>
    <lineage>
        <taxon>Eukaryota</taxon>
        <taxon>Fungi</taxon>
        <taxon>Dikarya</taxon>
        <taxon>Basidiomycota</taxon>
        <taxon>Agaricomycotina</taxon>
        <taxon>Agaricomycetes</taxon>
        <taxon>Agaricomycetidae</taxon>
        <taxon>Boletales</taxon>
        <taxon>Suillineae</taxon>
        <taxon>Suillaceae</taxon>
        <taxon>Suillus</taxon>
    </lineage>
</organism>
<evidence type="ECO:0000313" key="2">
    <source>
        <dbReference type="EMBL" id="KIK43431.1"/>
    </source>
</evidence>
<dbReference type="AlphaFoldDB" id="A0A0D0ANN6"/>
<evidence type="ECO:0000256" key="1">
    <source>
        <dbReference type="SAM" id="MobiDB-lite"/>
    </source>
</evidence>
<reference evidence="3" key="2">
    <citation type="submission" date="2015-01" db="EMBL/GenBank/DDBJ databases">
        <title>Evolutionary Origins and Diversification of the Mycorrhizal Mutualists.</title>
        <authorList>
            <consortium name="DOE Joint Genome Institute"/>
            <consortium name="Mycorrhizal Genomics Consortium"/>
            <person name="Kohler A."/>
            <person name="Kuo A."/>
            <person name="Nagy L.G."/>
            <person name="Floudas D."/>
            <person name="Copeland A."/>
            <person name="Barry K.W."/>
            <person name="Cichocki N."/>
            <person name="Veneault-Fourrey C."/>
            <person name="LaButti K."/>
            <person name="Lindquist E.A."/>
            <person name="Lipzen A."/>
            <person name="Lundell T."/>
            <person name="Morin E."/>
            <person name="Murat C."/>
            <person name="Riley R."/>
            <person name="Ohm R."/>
            <person name="Sun H."/>
            <person name="Tunlid A."/>
            <person name="Henrissat B."/>
            <person name="Grigoriev I.V."/>
            <person name="Hibbett D.S."/>
            <person name="Martin F."/>
        </authorList>
    </citation>
    <scope>NUCLEOTIDE SEQUENCE [LARGE SCALE GENOMIC DNA]</scope>
    <source>
        <strain evidence="3">UH-Slu-Lm8-n1</strain>
    </source>
</reference>
<dbReference type="EMBL" id="KN835213">
    <property type="protein sequence ID" value="KIK43431.1"/>
    <property type="molecule type" value="Genomic_DNA"/>
</dbReference>
<evidence type="ECO:0000313" key="3">
    <source>
        <dbReference type="Proteomes" id="UP000054485"/>
    </source>
</evidence>
<keyword evidence="3" id="KW-1185">Reference proteome</keyword>
<dbReference type="HOGENOM" id="CLU_2401148_0_0_1"/>
<gene>
    <name evidence="2" type="ORF">CY34DRAFT_11750</name>
</gene>
<accession>A0A0D0ANN6</accession>
<proteinExistence type="predicted"/>
<dbReference type="OrthoDB" id="2689529at2759"/>
<feature type="region of interest" description="Disordered" evidence="1">
    <location>
        <begin position="72"/>
        <end position="93"/>
    </location>
</feature>
<sequence length="93" mass="10828">MKEYIKLKFYTQIILTQIILTQIVLTQTILTSIMSQQQTNPDVELNQYSEDMTAYTLEQLVQWRASLERKAKEQEEKARAAKASQSNKTNSRS</sequence>
<name>A0A0D0ANN6_9AGAM</name>
<dbReference type="InParanoid" id="A0A0D0ANN6"/>
<reference evidence="2 3" key="1">
    <citation type="submission" date="2014-04" db="EMBL/GenBank/DDBJ databases">
        <authorList>
            <consortium name="DOE Joint Genome Institute"/>
            <person name="Kuo A."/>
            <person name="Ruytinx J."/>
            <person name="Rineau F."/>
            <person name="Colpaert J."/>
            <person name="Kohler A."/>
            <person name="Nagy L.G."/>
            <person name="Floudas D."/>
            <person name="Copeland A."/>
            <person name="Barry K.W."/>
            <person name="Cichocki N."/>
            <person name="Veneault-Fourrey C."/>
            <person name="LaButti K."/>
            <person name="Lindquist E.A."/>
            <person name="Lipzen A."/>
            <person name="Lundell T."/>
            <person name="Morin E."/>
            <person name="Murat C."/>
            <person name="Sun H."/>
            <person name="Tunlid A."/>
            <person name="Henrissat B."/>
            <person name="Grigoriev I.V."/>
            <person name="Hibbett D.S."/>
            <person name="Martin F."/>
            <person name="Nordberg H.P."/>
            <person name="Cantor M.N."/>
            <person name="Hua S.X."/>
        </authorList>
    </citation>
    <scope>NUCLEOTIDE SEQUENCE [LARGE SCALE GENOMIC DNA]</scope>
    <source>
        <strain evidence="2 3">UH-Slu-Lm8-n1</strain>
    </source>
</reference>
<dbReference type="Proteomes" id="UP000054485">
    <property type="component" value="Unassembled WGS sequence"/>
</dbReference>
<protein>
    <submittedName>
        <fullName evidence="2">Uncharacterized protein</fullName>
    </submittedName>
</protein>